<dbReference type="Gene3D" id="3.40.710.10">
    <property type="entry name" value="DD-peptidase/beta-lactamase superfamily"/>
    <property type="match status" value="1"/>
</dbReference>
<evidence type="ECO:0000313" key="5">
    <source>
        <dbReference type="Proteomes" id="UP000535020"/>
    </source>
</evidence>
<accession>A0A7Y8Y0V5</accession>
<dbReference type="AlphaFoldDB" id="A0A7Y8Y0V5"/>
<keyword evidence="2" id="KW-0472">Membrane</keyword>
<dbReference type="GO" id="GO:0016787">
    <property type="term" value="F:hydrolase activity"/>
    <property type="evidence" value="ECO:0007669"/>
    <property type="project" value="UniProtKB-KW"/>
</dbReference>
<evidence type="ECO:0000259" key="3">
    <source>
        <dbReference type="Pfam" id="PF00144"/>
    </source>
</evidence>
<dbReference type="SUPFAM" id="SSF56601">
    <property type="entry name" value="beta-lactamase/transpeptidase-like"/>
    <property type="match status" value="1"/>
</dbReference>
<comment type="caution">
    <text evidence="4">The sequence shown here is derived from an EMBL/GenBank/DDBJ whole genome shotgun (WGS) entry which is preliminary data.</text>
</comment>
<feature type="domain" description="Beta-lactamase-related" evidence="3">
    <location>
        <begin position="27"/>
        <end position="336"/>
    </location>
</feature>
<name>A0A7Y8Y0V5_9FLAO</name>
<dbReference type="Pfam" id="PF00144">
    <property type="entry name" value="Beta-lactamase"/>
    <property type="match status" value="1"/>
</dbReference>
<gene>
    <name evidence="4" type="ORF">HZF10_06385</name>
</gene>
<comment type="subcellular location">
    <subcellularLocation>
        <location evidence="1">Membrane</location>
    </subcellularLocation>
</comment>
<dbReference type="GO" id="GO:0016020">
    <property type="term" value="C:membrane"/>
    <property type="evidence" value="ECO:0007669"/>
    <property type="project" value="UniProtKB-SubCell"/>
</dbReference>
<reference evidence="4 5" key="1">
    <citation type="submission" date="2020-07" db="EMBL/GenBank/DDBJ databases">
        <authorList>
            <person name="Sun Q."/>
        </authorList>
    </citation>
    <scope>NUCLEOTIDE SEQUENCE [LARGE SCALE GENOMIC DNA]</scope>
    <source>
        <strain evidence="4 5">MAH-1</strain>
    </source>
</reference>
<protein>
    <submittedName>
        <fullName evidence="4">Serine hydrolase</fullName>
    </submittedName>
</protein>
<keyword evidence="4" id="KW-0378">Hydrolase</keyword>
<dbReference type="InterPro" id="IPR050491">
    <property type="entry name" value="AmpC-like"/>
</dbReference>
<dbReference type="PANTHER" id="PTHR46825:SF11">
    <property type="entry name" value="PENICILLIN-BINDING PROTEIN 4"/>
    <property type="match status" value="1"/>
</dbReference>
<sequence length="447" mass="50681">MKRLLLFIMLAETLLSFTQDNLPKLLDRYMQAQATQNDFCGTVLVAKKGKVIYEKSFGLANREWNIPNTSESRYWTCSLTKQFTAAAILQLEEQGKLSTSDKLSKYFPDYPKGDQVTLHMLLNHTSGIQDVSNNPKWFNINHNLPVDKMKDTLIATFKNKPYDFEPGTGWRYSNSAYILLGYIIEKASGQTYYDYMQKNVLAKADMANSGFLQHDRIVPKLVNGYSLLPEGWKRADSFPLNIGFSAGNIYATAEDLLKWRLALASGKIIGPQALKKMNTPNQPDRGAGYGIFVENFLGQKVLEHQGALFGFNTYMGEYPEADVHIIVLTNRDTNLDFVPKGLAGIMFGKDVTPYYKKKPFQFSGNVNRFAGNFRSDELPFPVNVVEKNNKLYLQLGREIELVPESQTKFYIDEQDVDIRLEYVTDASGQVSRVYFIGSGIKNELKKA</sequence>
<evidence type="ECO:0000313" key="4">
    <source>
        <dbReference type="EMBL" id="NYA70541.1"/>
    </source>
</evidence>
<proteinExistence type="predicted"/>
<dbReference type="EMBL" id="JACBJI010000002">
    <property type="protein sequence ID" value="NYA70541.1"/>
    <property type="molecule type" value="Genomic_DNA"/>
</dbReference>
<keyword evidence="5" id="KW-1185">Reference proteome</keyword>
<evidence type="ECO:0000256" key="2">
    <source>
        <dbReference type="ARBA" id="ARBA00023136"/>
    </source>
</evidence>
<dbReference type="InterPro" id="IPR001466">
    <property type="entry name" value="Beta-lactam-related"/>
</dbReference>
<dbReference type="PANTHER" id="PTHR46825">
    <property type="entry name" value="D-ALANYL-D-ALANINE-CARBOXYPEPTIDASE/ENDOPEPTIDASE AMPH"/>
    <property type="match status" value="1"/>
</dbReference>
<evidence type="ECO:0000256" key="1">
    <source>
        <dbReference type="ARBA" id="ARBA00004370"/>
    </source>
</evidence>
<organism evidence="4 5">
    <name type="scientific">Flavobacterium agri</name>
    <dbReference type="NCBI Taxonomy" id="2743471"/>
    <lineage>
        <taxon>Bacteria</taxon>
        <taxon>Pseudomonadati</taxon>
        <taxon>Bacteroidota</taxon>
        <taxon>Flavobacteriia</taxon>
        <taxon>Flavobacteriales</taxon>
        <taxon>Flavobacteriaceae</taxon>
        <taxon>Flavobacterium</taxon>
    </lineage>
</organism>
<dbReference type="RefSeq" id="WP_176005349.1">
    <property type="nucleotide sequence ID" value="NZ_JABWMI010000006.1"/>
</dbReference>
<dbReference type="InterPro" id="IPR012338">
    <property type="entry name" value="Beta-lactam/transpept-like"/>
</dbReference>
<dbReference type="Proteomes" id="UP000535020">
    <property type="component" value="Unassembled WGS sequence"/>
</dbReference>